<sequence>MSNKNPKAKRLAAAYGLRYAEALGVIREDSDLTEELAEELEISRAEAERRIEEQYAAARQRADEQGVSFRTALAEIRAEQFRRIQHEALAKAEPSIEDLLREAIQSHCNNQMAGEPIEVEGEGEDNLHVSGLNFNEVELPRERVDEIGVQAIDPDFDTLIWDSAEAYDGTTEVGTAEVRASVTFDGFMLKAATYGEHEVTVTDFDWNDHVSYVGFEREVVLTFQVTVQDRSIDSIEFMGATEGQPVPDVHYRR</sequence>
<evidence type="ECO:0000313" key="2">
    <source>
        <dbReference type="EMBL" id="SCF49487.1"/>
    </source>
</evidence>
<organism evidence="2 3">
    <name type="scientific">Micromonospora matsumotoense</name>
    <dbReference type="NCBI Taxonomy" id="121616"/>
    <lineage>
        <taxon>Bacteria</taxon>
        <taxon>Bacillati</taxon>
        <taxon>Actinomycetota</taxon>
        <taxon>Actinomycetes</taxon>
        <taxon>Micromonosporales</taxon>
        <taxon>Micromonosporaceae</taxon>
        <taxon>Micromonospora</taxon>
    </lineage>
</organism>
<dbReference type="AlphaFoldDB" id="A0A1C5AWD0"/>
<proteinExistence type="predicted"/>
<feature type="coiled-coil region" evidence="1">
    <location>
        <begin position="30"/>
        <end position="57"/>
    </location>
</feature>
<gene>
    <name evidence="2" type="ORF">GA0070216_1358</name>
</gene>
<protein>
    <submittedName>
        <fullName evidence="2">Uncharacterized protein</fullName>
    </submittedName>
</protein>
<accession>A0A1C5AWD0</accession>
<reference evidence="3" key="1">
    <citation type="submission" date="2016-06" db="EMBL/GenBank/DDBJ databases">
        <authorList>
            <person name="Varghese N."/>
            <person name="Submissions Spin"/>
        </authorList>
    </citation>
    <scope>NUCLEOTIDE SEQUENCE [LARGE SCALE GENOMIC DNA]</scope>
    <source>
        <strain evidence="3">DSM 44100</strain>
    </source>
</reference>
<evidence type="ECO:0000256" key="1">
    <source>
        <dbReference type="SAM" id="Coils"/>
    </source>
</evidence>
<keyword evidence="1" id="KW-0175">Coiled coil</keyword>
<keyword evidence="3" id="KW-1185">Reference proteome</keyword>
<name>A0A1C5AWD0_9ACTN</name>
<dbReference type="EMBL" id="FMCU01000035">
    <property type="protein sequence ID" value="SCF49487.1"/>
    <property type="molecule type" value="Genomic_DNA"/>
</dbReference>
<evidence type="ECO:0000313" key="3">
    <source>
        <dbReference type="Proteomes" id="UP000198797"/>
    </source>
</evidence>
<dbReference type="Proteomes" id="UP000198797">
    <property type="component" value="Unassembled WGS sequence"/>
</dbReference>